<dbReference type="SUPFAM" id="SSF52799">
    <property type="entry name" value="(Phosphotyrosine protein) phosphatases II"/>
    <property type="match status" value="1"/>
</dbReference>
<dbReference type="Proteomes" id="UP000716291">
    <property type="component" value="Unassembled WGS sequence"/>
</dbReference>
<evidence type="ECO:0000256" key="2">
    <source>
        <dbReference type="ARBA" id="ARBA00013064"/>
    </source>
</evidence>
<protein>
    <recommendedName>
        <fullName evidence="2">protein-tyrosine-phosphatase</fullName>
        <ecNumber evidence="2">3.1.3.48</ecNumber>
    </recommendedName>
</protein>
<proteinExistence type="inferred from homology"/>
<evidence type="ECO:0000256" key="9">
    <source>
        <dbReference type="ARBA" id="ARBA00051722"/>
    </source>
</evidence>
<keyword evidence="5" id="KW-0904">Protein phosphatase</keyword>
<dbReference type="OrthoDB" id="5632at2759"/>
<reference evidence="12" key="1">
    <citation type="journal article" date="2020" name="Microb. Genom.">
        <title>Genetic diversity of clinical and environmental Mucorales isolates obtained from an investigation of mucormycosis cases among solid organ transplant recipients.</title>
        <authorList>
            <person name="Nguyen M.H."/>
            <person name="Kaul D."/>
            <person name="Muto C."/>
            <person name="Cheng S.J."/>
            <person name="Richter R.A."/>
            <person name="Bruno V.M."/>
            <person name="Liu G."/>
            <person name="Beyhan S."/>
            <person name="Sundermann A.J."/>
            <person name="Mounaud S."/>
            <person name="Pasculle A.W."/>
            <person name="Nierman W.C."/>
            <person name="Driscoll E."/>
            <person name="Cumbie R."/>
            <person name="Clancy C.J."/>
            <person name="Dupont C.L."/>
        </authorList>
    </citation>
    <scope>NUCLEOTIDE SEQUENCE</scope>
    <source>
        <strain evidence="12">GL11</strain>
    </source>
</reference>
<dbReference type="GO" id="GO:0005737">
    <property type="term" value="C:cytoplasm"/>
    <property type="evidence" value="ECO:0007669"/>
    <property type="project" value="UniProtKB-ARBA"/>
</dbReference>
<evidence type="ECO:0000256" key="8">
    <source>
        <dbReference type="ARBA" id="ARBA00023289"/>
    </source>
</evidence>
<evidence type="ECO:0000256" key="3">
    <source>
        <dbReference type="ARBA" id="ARBA00022481"/>
    </source>
</evidence>
<evidence type="ECO:0000313" key="12">
    <source>
        <dbReference type="EMBL" id="KAG1302203.1"/>
    </source>
</evidence>
<evidence type="ECO:0000259" key="10">
    <source>
        <dbReference type="PROSITE" id="PS50054"/>
    </source>
</evidence>
<dbReference type="AlphaFoldDB" id="A0A9P7BMQ2"/>
<evidence type="ECO:0000256" key="5">
    <source>
        <dbReference type="ARBA" id="ARBA00022912"/>
    </source>
</evidence>
<dbReference type="PROSITE" id="PS50056">
    <property type="entry name" value="TYR_PHOSPHATASE_2"/>
    <property type="match status" value="1"/>
</dbReference>
<keyword evidence="6" id="KW-1015">Disulfide bond</keyword>
<sequence length="280" mass="31414">MNKQSKSSLGRMLTLIEVPSSSLRFLILDCPTESTLSYYLEEFKRYQVTHVVRCCQPTYNSSTLSEQGIQVYDLPFKDGGVPPMGVIQPWLQLIDRERPNATTIAVHCVAGLGRAPVLVAIGLIELGMEPLDAIEFIRRKRRGAFNKPQITWLDHHYKPQSVVSYCIYNTSQQAKIHILQLADNSGANERARFSQTLMPGENACCPYTTSDCVRSNGRNDLVKFSMFVLVNGMASTHFTMTLPGGGWLDLNGDKLGDLQYQAHYADGSPYETLYVKEESY</sequence>
<name>A0A9P7BMQ2_RHIOR</name>
<dbReference type="InterPro" id="IPR020422">
    <property type="entry name" value="TYR_PHOSPHATASE_DUAL_dom"/>
</dbReference>
<accession>A0A9P7BMQ2</accession>
<comment type="catalytic activity">
    <reaction evidence="9">
        <text>O-phospho-L-tyrosyl-[protein] + H2O = L-tyrosyl-[protein] + phosphate</text>
        <dbReference type="Rhea" id="RHEA:10684"/>
        <dbReference type="Rhea" id="RHEA-COMP:10136"/>
        <dbReference type="Rhea" id="RHEA-COMP:20101"/>
        <dbReference type="ChEBI" id="CHEBI:15377"/>
        <dbReference type="ChEBI" id="CHEBI:43474"/>
        <dbReference type="ChEBI" id="CHEBI:46858"/>
        <dbReference type="ChEBI" id="CHEBI:61978"/>
        <dbReference type="EC" id="3.1.3.48"/>
    </reaction>
</comment>
<dbReference type="PANTHER" id="PTHR23339">
    <property type="entry name" value="TYROSINE SPECIFIC PROTEIN PHOSPHATASE AND DUAL SPECIFICITY PROTEIN PHOSPHATASE"/>
    <property type="match status" value="1"/>
</dbReference>
<keyword evidence="8" id="KW-0636">Prenylation</keyword>
<dbReference type="SMART" id="SM00404">
    <property type="entry name" value="PTPc_motif"/>
    <property type="match status" value="1"/>
</dbReference>
<evidence type="ECO:0000256" key="6">
    <source>
        <dbReference type="ARBA" id="ARBA00023157"/>
    </source>
</evidence>
<keyword evidence="4" id="KW-0378">Hydrolase</keyword>
<comment type="similarity">
    <text evidence="1">Belongs to the protein-tyrosine phosphatase family.</text>
</comment>
<dbReference type="InterPro" id="IPR003595">
    <property type="entry name" value="Tyr_Pase_cat"/>
</dbReference>
<evidence type="ECO:0000256" key="4">
    <source>
        <dbReference type="ARBA" id="ARBA00022801"/>
    </source>
</evidence>
<keyword evidence="13" id="KW-1185">Reference proteome</keyword>
<dbReference type="PROSITE" id="PS50054">
    <property type="entry name" value="TYR_PHOSPHATASE_DUAL"/>
    <property type="match status" value="1"/>
</dbReference>
<evidence type="ECO:0000313" key="13">
    <source>
        <dbReference type="Proteomes" id="UP000716291"/>
    </source>
</evidence>
<dbReference type="InterPro" id="IPR029021">
    <property type="entry name" value="Prot-tyrosine_phosphatase-like"/>
</dbReference>
<dbReference type="EC" id="3.1.3.48" evidence="2"/>
<gene>
    <name evidence="12" type="ORF">G6F64_011130</name>
</gene>
<evidence type="ECO:0000259" key="11">
    <source>
        <dbReference type="PROSITE" id="PS50056"/>
    </source>
</evidence>
<feature type="domain" description="Tyrosine specific protein phosphatases" evidence="11">
    <location>
        <begin position="88"/>
        <end position="152"/>
    </location>
</feature>
<evidence type="ECO:0000256" key="7">
    <source>
        <dbReference type="ARBA" id="ARBA00023288"/>
    </source>
</evidence>
<keyword evidence="7" id="KW-0449">Lipoprotein</keyword>
<comment type="caution">
    <text evidence="12">The sequence shown here is derived from an EMBL/GenBank/DDBJ whole genome shotgun (WGS) entry which is preliminary data.</text>
</comment>
<dbReference type="InterPro" id="IPR050561">
    <property type="entry name" value="PTP"/>
</dbReference>
<evidence type="ECO:0000256" key="1">
    <source>
        <dbReference type="ARBA" id="ARBA00009580"/>
    </source>
</evidence>
<feature type="domain" description="Tyrosine-protein phosphatase" evidence="10">
    <location>
        <begin position="16"/>
        <end position="166"/>
    </location>
</feature>
<dbReference type="FunFam" id="3.90.190.10:FF:000086">
    <property type="entry name" value="Protein tyrosine phosphatase-like protein"/>
    <property type="match status" value="1"/>
</dbReference>
<dbReference type="CDD" id="cd14500">
    <property type="entry name" value="PTP-IVa"/>
    <property type="match status" value="1"/>
</dbReference>
<dbReference type="EMBL" id="JAANQT010002569">
    <property type="protein sequence ID" value="KAG1302203.1"/>
    <property type="molecule type" value="Genomic_DNA"/>
</dbReference>
<dbReference type="InterPro" id="IPR000387">
    <property type="entry name" value="Tyr_Pase_dom"/>
</dbReference>
<keyword evidence="3" id="KW-0488">Methylation</keyword>
<organism evidence="12 13">
    <name type="scientific">Rhizopus oryzae</name>
    <name type="common">Mucormycosis agent</name>
    <name type="synonym">Rhizopus arrhizus var. delemar</name>
    <dbReference type="NCBI Taxonomy" id="64495"/>
    <lineage>
        <taxon>Eukaryota</taxon>
        <taxon>Fungi</taxon>
        <taxon>Fungi incertae sedis</taxon>
        <taxon>Mucoromycota</taxon>
        <taxon>Mucoromycotina</taxon>
        <taxon>Mucoromycetes</taxon>
        <taxon>Mucorales</taxon>
        <taxon>Mucorineae</taxon>
        <taxon>Rhizopodaceae</taxon>
        <taxon>Rhizopus</taxon>
    </lineage>
</organism>
<dbReference type="Gene3D" id="3.90.190.10">
    <property type="entry name" value="Protein tyrosine phosphatase superfamily"/>
    <property type="match status" value="1"/>
</dbReference>
<dbReference type="GO" id="GO:0004725">
    <property type="term" value="F:protein tyrosine phosphatase activity"/>
    <property type="evidence" value="ECO:0007669"/>
    <property type="project" value="UniProtKB-EC"/>
</dbReference>